<feature type="domain" description="LicD/FKTN/FKRP nucleotidyltransferase" evidence="1">
    <location>
        <begin position="26"/>
        <end position="246"/>
    </location>
</feature>
<dbReference type="SUPFAM" id="SSF81301">
    <property type="entry name" value="Nucleotidyltransferase"/>
    <property type="match status" value="1"/>
</dbReference>
<dbReference type="AlphaFoldDB" id="A0A1I5XP93"/>
<dbReference type="Pfam" id="PF04991">
    <property type="entry name" value="LicD"/>
    <property type="match status" value="1"/>
</dbReference>
<dbReference type="Proteomes" id="UP000198577">
    <property type="component" value="Unassembled WGS sequence"/>
</dbReference>
<dbReference type="InterPro" id="IPR007074">
    <property type="entry name" value="LicD/FKTN/FKRP_NTP_transf"/>
</dbReference>
<sequence length="269" mass="32045">MYKKKLNLEEVRAIELEILKYVKKICDNNKLRYFLCGGTLLGAVRHKGFIPWDDDIDIALPRNDYMKLIDILKEGHRYRSLSFYNNEDYHYPFAKVVDTHTMLIKYEQYPIKGLGVCIDVFPIDGLPRNSQKIWYHMMKLKICRRMLGLSLQKYPKSCNIVKYIIKYIVWRFSRIIGWKRWIRYVERLGTKYDYNNGDKVGCIVAGYFEKEIVSKKVFEKSIDVEFEGEIFSAPVGYDEYLTSLYGNYMELPLEKERISHHNFEAYLIS</sequence>
<dbReference type="RefSeq" id="WP_092282630.1">
    <property type="nucleotide sequence ID" value="NZ_FOXR01000029.1"/>
</dbReference>
<dbReference type="EMBL" id="FOXR01000029">
    <property type="protein sequence ID" value="SFQ33772.1"/>
    <property type="molecule type" value="Genomic_DNA"/>
</dbReference>
<dbReference type="GO" id="GO:0009100">
    <property type="term" value="P:glycoprotein metabolic process"/>
    <property type="evidence" value="ECO:0007669"/>
    <property type="project" value="UniProtKB-ARBA"/>
</dbReference>
<name>A0A1I5XP93_9FIRM</name>
<dbReference type="InterPro" id="IPR052942">
    <property type="entry name" value="LPS_cholinephosphotransferase"/>
</dbReference>
<dbReference type="PANTHER" id="PTHR43404:SF2">
    <property type="entry name" value="LIPOPOLYSACCHARIDE CHOLINEPHOSPHOTRANSFERASE LICD"/>
    <property type="match status" value="1"/>
</dbReference>
<dbReference type="InterPro" id="IPR043519">
    <property type="entry name" value="NT_sf"/>
</dbReference>
<protein>
    <submittedName>
        <fullName evidence="2">Lipopolysaccharide cholinephosphotransferase</fullName>
    </submittedName>
</protein>
<organism evidence="2 3">
    <name type="scientific">Caldicoprobacter faecalis</name>
    <dbReference type="NCBI Taxonomy" id="937334"/>
    <lineage>
        <taxon>Bacteria</taxon>
        <taxon>Bacillati</taxon>
        <taxon>Bacillota</taxon>
        <taxon>Clostridia</taxon>
        <taxon>Caldicoprobacterales</taxon>
        <taxon>Caldicoprobacteraceae</taxon>
        <taxon>Caldicoprobacter</taxon>
    </lineage>
</organism>
<reference evidence="2 3" key="1">
    <citation type="submission" date="2016-10" db="EMBL/GenBank/DDBJ databases">
        <authorList>
            <person name="de Groot N.N."/>
        </authorList>
    </citation>
    <scope>NUCLEOTIDE SEQUENCE [LARGE SCALE GENOMIC DNA]</scope>
    <source>
        <strain evidence="2 3">DSM 20678</strain>
    </source>
</reference>
<gene>
    <name evidence="2" type="ORF">SAMN05444406_1296</name>
</gene>
<evidence type="ECO:0000259" key="1">
    <source>
        <dbReference type="Pfam" id="PF04991"/>
    </source>
</evidence>
<proteinExistence type="predicted"/>
<evidence type="ECO:0000313" key="2">
    <source>
        <dbReference type="EMBL" id="SFQ33772.1"/>
    </source>
</evidence>
<keyword evidence="2" id="KW-0808">Transferase</keyword>
<accession>A0A1I5XP93</accession>
<dbReference type="GO" id="GO:0016740">
    <property type="term" value="F:transferase activity"/>
    <property type="evidence" value="ECO:0007669"/>
    <property type="project" value="UniProtKB-KW"/>
</dbReference>
<dbReference type="STRING" id="937334.SAMN05444406_1296"/>
<dbReference type="OrthoDB" id="9786100at2"/>
<evidence type="ECO:0000313" key="3">
    <source>
        <dbReference type="Proteomes" id="UP000198577"/>
    </source>
</evidence>
<keyword evidence="3" id="KW-1185">Reference proteome</keyword>
<dbReference type="PANTHER" id="PTHR43404">
    <property type="entry name" value="LIPOPOLYSACCHARIDE CHOLINEPHOSPHOTRANSFERASE LICD"/>
    <property type="match status" value="1"/>
</dbReference>